<dbReference type="Pfam" id="PF00300">
    <property type="entry name" value="His_Phos_1"/>
    <property type="match status" value="1"/>
</dbReference>
<dbReference type="PANTHER" id="PTHR20935:SF1">
    <property type="entry name" value="SLL1549 PROTEIN"/>
    <property type="match status" value="1"/>
</dbReference>
<dbReference type="AlphaFoldDB" id="A0A3Q9FLN2"/>
<dbReference type="InterPro" id="IPR029033">
    <property type="entry name" value="His_PPase_superfam"/>
</dbReference>
<dbReference type="Proteomes" id="UP000267268">
    <property type="component" value="Chromosome 1"/>
</dbReference>
<dbReference type="PANTHER" id="PTHR20935">
    <property type="entry name" value="PHOSPHOGLYCERATE MUTASE-RELATED"/>
    <property type="match status" value="1"/>
</dbReference>
<dbReference type="EMBL" id="CP034562">
    <property type="protein sequence ID" value="AZQ61452.1"/>
    <property type="molecule type" value="Genomic_DNA"/>
</dbReference>
<proteinExistence type="predicted"/>
<protein>
    <submittedName>
        <fullName evidence="3">Histidine phosphatase family protein</fullName>
    </submittedName>
</protein>
<reference evidence="3 4" key="1">
    <citation type="submission" date="2018-12" db="EMBL/GenBank/DDBJ databases">
        <title>Flammeovirga pectinis sp. nov., isolated from the gut of the Korean scallop, Patinopecten yessoensis.</title>
        <authorList>
            <person name="Bae J.-W."/>
            <person name="Jeong Y.-S."/>
            <person name="Kang W."/>
        </authorList>
    </citation>
    <scope>NUCLEOTIDE SEQUENCE [LARGE SCALE GENOMIC DNA]</scope>
    <source>
        <strain evidence="3 4">L12M1</strain>
    </source>
</reference>
<accession>A0A3Q9FLN2</accession>
<keyword evidence="4" id="KW-1185">Reference proteome</keyword>
<dbReference type="KEGG" id="fll:EI427_04190"/>
<evidence type="ECO:0000313" key="4">
    <source>
        <dbReference type="Proteomes" id="UP000267268"/>
    </source>
</evidence>
<keyword evidence="1" id="KW-0378">Hydrolase</keyword>
<name>A0A3Q9FLN2_9BACT</name>
<dbReference type="RefSeq" id="WP_126611948.1">
    <property type="nucleotide sequence ID" value="NZ_CP034562.1"/>
</dbReference>
<dbReference type="InterPro" id="IPR051021">
    <property type="entry name" value="Mito_Ser/Thr_phosphatase"/>
</dbReference>
<dbReference type="CDD" id="cd07067">
    <property type="entry name" value="HP_PGM_like"/>
    <property type="match status" value="1"/>
</dbReference>
<evidence type="ECO:0000313" key="3">
    <source>
        <dbReference type="EMBL" id="AZQ61452.1"/>
    </source>
</evidence>
<dbReference type="SMART" id="SM00855">
    <property type="entry name" value="PGAM"/>
    <property type="match status" value="1"/>
</dbReference>
<organism evidence="3 4">
    <name type="scientific">Flammeovirga pectinis</name>
    <dbReference type="NCBI Taxonomy" id="2494373"/>
    <lineage>
        <taxon>Bacteria</taxon>
        <taxon>Pseudomonadati</taxon>
        <taxon>Bacteroidota</taxon>
        <taxon>Cytophagia</taxon>
        <taxon>Cytophagales</taxon>
        <taxon>Flammeovirgaceae</taxon>
        <taxon>Flammeovirga</taxon>
    </lineage>
</organism>
<feature type="binding site" evidence="2">
    <location>
        <position position="58"/>
    </location>
    <ligand>
        <name>substrate</name>
    </ligand>
</feature>
<dbReference type="GO" id="GO:0016787">
    <property type="term" value="F:hydrolase activity"/>
    <property type="evidence" value="ECO:0007669"/>
    <property type="project" value="UniProtKB-KW"/>
</dbReference>
<dbReference type="SUPFAM" id="SSF53254">
    <property type="entry name" value="Phosphoglycerate mutase-like"/>
    <property type="match status" value="1"/>
</dbReference>
<sequence>MKTLLLIRHAEAENAYFGVDDKQRDLTQEGFSQALHLGKKINEGNYIPEIIFYSDAVRTTETTKLILEQIDVPEEATFVEPSFYEANVGRLLDFINQRSDEADTIALVGHNPAISFLAEYLTGEDTGNLLPAKCLVISFDLDSWALISQATGRSLSRY</sequence>
<dbReference type="InterPro" id="IPR013078">
    <property type="entry name" value="His_Pase_superF_clade-1"/>
</dbReference>
<evidence type="ECO:0000256" key="2">
    <source>
        <dbReference type="PIRSR" id="PIRSR613078-2"/>
    </source>
</evidence>
<evidence type="ECO:0000256" key="1">
    <source>
        <dbReference type="ARBA" id="ARBA00022801"/>
    </source>
</evidence>
<dbReference type="Gene3D" id="3.40.50.1240">
    <property type="entry name" value="Phosphoglycerate mutase-like"/>
    <property type="match status" value="1"/>
</dbReference>
<gene>
    <name evidence="3" type="ORF">EI427_04190</name>
</gene>
<dbReference type="OrthoDB" id="9810154at2"/>